<protein>
    <submittedName>
        <fullName evidence="2">Uncharacterized protein</fullName>
    </submittedName>
</protein>
<dbReference type="EMBL" id="JAWDGP010006827">
    <property type="protein sequence ID" value="KAK3735115.1"/>
    <property type="molecule type" value="Genomic_DNA"/>
</dbReference>
<evidence type="ECO:0000313" key="3">
    <source>
        <dbReference type="Proteomes" id="UP001283361"/>
    </source>
</evidence>
<keyword evidence="1" id="KW-0472">Membrane</keyword>
<dbReference type="Proteomes" id="UP001283361">
    <property type="component" value="Unassembled WGS sequence"/>
</dbReference>
<proteinExistence type="predicted"/>
<keyword evidence="1" id="KW-1133">Transmembrane helix</keyword>
<gene>
    <name evidence="2" type="ORF">RRG08_054467</name>
</gene>
<sequence>MESLTSIRLGTAVVMMCFANTLWFGKRDSKTRHRESEEGETDFKEPTTWIFEPYFGSEWRMSRFLASVTESFKRRVLMSYDSHAHDIRRVLMSYDSHAHGIRRVLRSKVCYAHGIRRVLRSKVCYAQGIRRAMLMMSGEY</sequence>
<evidence type="ECO:0000256" key="1">
    <source>
        <dbReference type="SAM" id="Phobius"/>
    </source>
</evidence>
<organism evidence="2 3">
    <name type="scientific">Elysia crispata</name>
    <name type="common">lettuce slug</name>
    <dbReference type="NCBI Taxonomy" id="231223"/>
    <lineage>
        <taxon>Eukaryota</taxon>
        <taxon>Metazoa</taxon>
        <taxon>Spiralia</taxon>
        <taxon>Lophotrochozoa</taxon>
        <taxon>Mollusca</taxon>
        <taxon>Gastropoda</taxon>
        <taxon>Heterobranchia</taxon>
        <taxon>Euthyneura</taxon>
        <taxon>Panpulmonata</taxon>
        <taxon>Sacoglossa</taxon>
        <taxon>Placobranchoidea</taxon>
        <taxon>Plakobranchidae</taxon>
        <taxon>Elysia</taxon>
    </lineage>
</organism>
<feature type="transmembrane region" description="Helical" evidence="1">
    <location>
        <begin position="6"/>
        <end position="25"/>
    </location>
</feature>
<name>A0AAE0Y703_9GAST</name>
<reference evidence="2" key="1">
    <citation type="journal article" date="2023" name="G3 (Bethesda)">
        <title>A reference genome for the long-term kleptoplast-retaining sea slug Elysia crispata morphotype clarki.</title>
        <authorList>
            <person name="Eastman K.E."/>
            <person name="Pendleton A.L."/>
            <person name="Shaikh M.A."/>
            <person name="Suttiyut T."/>
            <person name="Ogas R."/>
            <person name="Tomko P."/>
            <person name="Gavelis G."/>
            <person name="Widhalm J.R."/>
            <person name="Wisecaver J.H."/>
        </authorList>
    </citation>
    <scope>NUCLEOTIDE SEQUENCE</scope>
    <source>
        <strain evidence="2">ECLA1</strain>
    </source>
</reference>
<evidence type="ECO:0000313" key="2">
    <source>
        <dbReference type="EMBL" id="KAK3735115.1"/>
    </source>
</evidence>
<comment type="caution">
    <text evidence="2">The sequence shown here is derived from an EMBL/GenBank/DDBJ whole genome shotgun (WGS) entry which is preliminary data.</text>
</comment>
<dbReference type="AlphaFoldDB" id="A0AAE0Y703"/>
<keyword evidence="1" id="KW-0812">Transmembrane</keyword>
<accession>A0AAE0Y703</accession>
<keyword evidence="3" id="KW-1185">Reference proteome</keyword>